<dbReference type="PANTHER" id="PTHR33204">
    <property type="entry name" value="TRANSCRIPTIONAL REGULATOR, MARR FAMILY"/>
    <property type="match status" value="1"/>
</dbReference>
<keyword evidence="1" id="KW-0805">Transcription regulation</keyword>
<sequence length="115" mass="13222">MTSPSEHLCTVYHDTVEFIGKRWMGAILYVLIQGPQRYHTIHENIPGISDRLLTERLNELLTAGLVEKTYLESSKKKVQYALTEKGQAFQVVVEAIQTWATYIETITEKQHTSQQ</sequence>
<comment type="caution">
    <text evidence="5">The sequence shown here is derived from an EMBL/GenBank/DDBJ whole genome shotgun (WGS) entry which is preliminary data.</text>
</comment>
<reference evidence="5" key="2">
    <citation type="submission" date="2020-09" db="EMBL/GenBank/DDBJ databases">
        <authorList>
            <person name="Sun Q."/>
            <person name="Zhou Y."/>
        </authorList>
    </citation>
    <scope>NUCLEOTIDE SEQUENCE</scope>
    <source>
        <strain evidence="5">CGMCC 1.15760</strain>
    </source>
</reference>
<dbReference type="InterPro" id="IPR036390">
    <property type="entry name" value="WH_DNA-bd_sf"/>
</dbReference>
<protein>
    <recommendedName>
        <fullName evidence="4">HTH hxlR-type domain-containing protein</fullName>
    </recommendedName>
</protein>
<gene>
    <name evidence="5" type="ORF">GCM10007425_05760</name>
</gene>
<dbReference type="InterPro" id="IPR002577">
    <property type="entry name" value="HTH_HxlR"/>
</dbReference>
<organism evidence="5 6">
    <name type="scientific">Lysinibacillus alkalisoli</name>
    <dbReference type="NCBI Taxonomy" id="1911548"/>
    <lineage>
        <taxon>Bacteria</taxon>
        <taxon>Bacillati</taxon>
        <taxon>Bacillota</taxon>
        <taxon>Bacilli</taxon>
        <taxon>Bacillales</taxon>
        <taxon>Bacillaceae</taxon>
        <taxon>Lysinibacillus</taxon>
    </lineage>
</organism>
<reference evidence="5" key="1">
    <citation type="journal article" date="2014" name="Int. J. Syst. Evol. Microbiol.">
        <title>Complete genome sequence of Corynebacterium casei LMG S-19264T (=DSM 44701T), isolated from a smear-ripened cheese.</title>
        <authorList>
            <consortium name="US DOE Joint Genome Institute (JGI-PGF)"/>
            <person name="Walter F."/>
            <person name="Albersmeier A."/>
            <person name="Kalinowski J."/>
            <person name="Ruckert C."/>
        </authorList>
    </citation>
    <scope>NUCLEOTIDE SEQUENCE</scope>
    <source>
        <strain evidence="5">CGMCC 1.15760</strain>
    </source>
</reference>
<evidence type="ECO:0000313" key="5">
    <source>
        <dbReference type="EMBL" id="GGG14342.1"/>
    </source>
</evidence>
<dbReference type="PROSITE" id="PS51118">
    <property type="entry name" value="HTH_HXLR"/>
    <property type="match status" value="1"/>
</dbReference>
<keyword evidence="2" id="KW-0238">DNA-binding</keyword>
<dbReference type="PANTHER" id="PTHR33204:SF37">
    <property type="entry name" value="HTH-TYPE TRANSCRIPTIONAL REGULATOR YODB"/>
    <property type="match status" value="1"/>
</dbReference>
<dbReference type="GO" id="GO:0003677">
    <property type="term" value="F:DNA binding"/>
    <property type="evidence" value="ECO:0007669"/>
    <property type="project" value="UniProtKB-KW"/>
</dbReference>
<evidence type="ECO:0000256" key="2">
    <source>
        <dbReference type="ARBA" id="ARBA00023125"/>
    </source>
</evidence>
<dbReference type="InterPro" id="IPR036388">
    <property type="entry name" value="WH-like_DNA-bd_sf"/>
</dbReference>
<evidence type="ECO:0000259" key="4">
    <source>
        <dbReference type="PROSITE" id="PS51118"/>
    </source>
</evidence>
<dbReference type="Proteomes" id="UP000616608">
    <property type="component" value="Unassembled WGS sequence"/>
</dbReference>
<dbReference type="SUPFAM" id="SSF46785">
    <property type="entry name" value="Winged helix' DNA-binding domain"/>
    <property type="match status" value="1"/>
</dbReference>
<dbReference type="Gene3D" id="1.10.10.10">
    <property type="entry name" value="Winged helix-like DNA-binding domain superfamily/Winged helix DNA-binding domain"/>
    <property type="match status" value="1"/>
</dbReference>
<name>A0A917FYM0_9BACI</name>
<dbReference type="EMBL" id="BMJT01000002">
    <property type="protein sequence ID" value="GGG14342.1"/>
    <property type="molecule type" value="Genomic_DNA"/>
</dbReference>
<keyword evidence="6" id="KW-1185">Reference proteome</keyword>
<evidence type="ECO:0000313" key="6">
    <source>
        <dbReference type="Proteomes" id="UP000616608"/>
    </source>
</evidence>
<accession>A0A917FYM0</accession>
<keyword evidence="3" id="KW-0804">Transcription</keyword>
<proteinExistence type="predicted"/>
<dbReference type="Pfam" id="PF01638">
    <property type="entry name" value="HxlR"/>
    <property type="match status" value="1"/>
</dbReference>
<evidence type="ECO:0000256" key="3">
    <source>
        <dbReference type="ARBA" id="ARBA00023163"/>
    </source>
</evidence>
<evidence type="ECO:0000256" key="1">
    <source>
        <dbReference type="ARBA" id="ARBA00023015"/>
    </source>
</evidence>
<dbReference type="RefSeq" id="WP_188613515.1">
    <property type="nucleotide sequence ID" value="NZ_BMJT01000002.1"/>
</dbReference>
<dbReference type="AlphaFoldDB" id="A0A917FYM0"/>
<feature type="domain" description="HTH hxlR-type" evidence="4">
    <location>
        <begin position="9"/>
        <end position="108"/>
    </location>
</feature>